<protein>
    <submittedName>
        <fullName evidence="1">Uncharacterized protein</fullName>
    </submittedName>
</protein>
<organism evidence="1 2">
    <name type="scientific">Burkholderia multivorans</name>
    <dbReference type="NCBI Taxonomy" id="87883"/>
    <lineage>
        <taxon>Bacteria</taxon>
        <taxon>Pseudomonadati</taxon>
        <taxon>Pseudomonadota</taxon>
        <taxon>Betaproteobacteria</taxon>
        <taxon>Burkholderiales</taxon>
        <taxon>Burkholderiaceae</taxon>
        <taxon>Burkholderia</taxon>
        <taxon>Burkholderia cepacia complex</taxon>
    </lineage>
</organism>
<dbReference type="Proteomes" id="UP000196218">
    <property type="component" value="Unassembled WGS sequence"/>
</dbReference>
<sequence>MVRGSSGSFRRNLCGIGCAPRFLGLRFSGIGGTYTRIIASPLGALQFQGVVSSNCCFYVHLSSARQLLAGQHVPKRVYAILLNKCFYGIRRVQVGHDRPHRVV</sequence>
<gene>
    <name evidence="1" type="ORF">UA18_00388</name>
</gene>
<accession>A0ABD7LFG6</accession>
<proteinExistence type="predicted"/>
<comment type="caution">
    <text evidence="1">The sequence shown here is derived from an EMBL/GenBank/DDBJ whole genome shotgun (WGS) entry which is preliminary data.</text>
</comment>
<name>A0ABD7LFG6_9BURK</name>
<evidence type="ECO:0000313" key="2">
    <source>
        <dbReference type="Proteomes" id="UP000196218"/>
    </source>
</evidence>
<reference evidence="1 2" key="1">
    <citation type="submission" date="2016-04" db="EMBL/GenBank/DDBJ databases">
        <authorList>
            <person name="Peeters C."/>
        </authorList>
    </citation>
    <scope>NUCLEOTIDE SEQUENCE [LARGE SCALE GENOMIC DNA]</scope>
    <source>
        <strain evidence="1">LMG 29311</strain>
    </source>
</reference>
<dbReference type="EMBL" id="FKJW01000001">
    <property type="protein sequence ID" value="SAK12311.1"/>
    <property type="molecule type" value="Genomic_DNA"/>
</dbReference>
<evidence type="ECO:0000313" key="1">
    <source>
        <dbReference type="EMBL" id="SAK12311.1"/>
    </source>
</evidence>
<dbReference type="AlphaFoldDB" id="A0ABD7LFG6"/>